<feature type="domain" description="PEP-utilising enzyme mobile" evidence="16">
    <location>
        <begin position="436"/>
        <end position="516"/>
    </location>
</feature>
<keyword evidence="9" id="KW-0067">ATP-binding</keyword>
<comment type="catalytic activity">
    <reaction evidence="11">
        <text>pyruvate + phosphate + ATP = phosphoenolpyruvate + AMP + diphosphate + H(+)</text>
        <dbReference type="Rhea" id="RHEA:10756"/>
        <dbReference type="ChEBI" id="CHEBI:15361"/>
        <dbReference type="ChEBI" id="CHEBI:15378"/>
        <dbReference type="ChEBI" id="CHEBI:30616"/>
        <dbReference type="ChEBI" id="CHEBI:33019"/>
        <dbReference type="ChEBI" id="CHEBI:43474"/>
        <dbReference type="ChEBI" id="CHEBI:58702"/>
        <dbReference type="ChEBI" id="CHEBI:456215"/>
        <dbReference type="EC" id="2.7.9.1"/>
    </reaction>
</comment>
<evidence type="ECO:0000256" key="4">
    <source>
        <dbReference type="ARBA" id="ARBA00020138"/>
    </source>
</evidence>
<dbReference type="EC" id="2.7.9.1" evidence="3 11"/>
<dbReference type="InterPro" id="IPR040442">
    <property type="entry name" value="Pyrv_kinase-like_dom_sf"/>
</dbReference>
<reference evidence="19 20" key="1">
    <citation type="submission" date="2018-05" db="EMBL/GenBank/DDBJ databases">
        <title>Lujinxingia marina gen. nov. sp. nov., a new facultative anaerobic member of the class Deltaproteobacteria, and proposal of Lujinxingaceae fam. nov.</title>
        <authorList>
            <person name="Li C.-M."/>
        </authorList>
    </citation>
    <scope>NUCLEOTIDE SEQUENCE [LARGE SCALE GENOMIC DNA]</scope>
    <source>
        <strain evidence="19 20">B210</strain>
    </source>
</reference>
<dbReference type="Pfam" id="PF01326">
    <property type="entry name" value="PPDK_N"/>
    <property type="match status" value="3"/>
</dbReference>
<evidence type="ECO:0000259" key="18">
    <source>
        <dbReference type="Pfam" id="PF02896"/>
    </source>
</evidence>
<comment type="caution">
    <text evidence="19">The sequence shown here is derived from an EMBL/GenBank/DDBJ whole genome shotgun (WGS) entry which is preliminary data.</text>
</comment>
<feature type="region of interest" description="Disordered" evidence="15">
    <location>
        <begin position="284"/>
        <end position="311"/>
    </location>
</feature>
<feature type="binding site" evidence="13">
    <location>
        <position position="574"/>
    </location>
    <ligand>
        <name>substrate</name>
    </ligand>
</feature>
<feature type="binding site" evidence="14">
    <location>
        <position position="758"/>
    </location>
    <ligand>
        <name>Mg(2+)</name>
        <dbReference type="ChEBI" id="CHEBI:18420"/>
    </ligand>
</feature>
<dbReference type="GO" id="GO:0005524">
    <property type="term" value="F:ATP binding"/>
    <property type="evidence" value="ECO:0007669"/>
    <property type="project" value="UniProtKB-UniRule"/>
</dbReference>
<evidence type="ECO:0000256" key="8">
    <source>
        <dbReference type="ARBA" id="ARBA00022777"/>
    </source>
</evidence>
<feature type="binding site" evidence="13">
    <location>
        <position position="779"/>
    </location>
    <ligand>
        <name>substrate</name>
    </ligand>
</feature>
<gene>
    <name evidence="19" type="ORF">DL240_17180</name>
</gene>
<feature type="active site" description="Proton donor" evidence="12">
    <location>
        <position position="844"/>
    </location>
</feature>
<evidence type="ECO:0000313" key="20">
    <source>
        <dbReference type="Proteomes" id="UP000249169"/>
    </source>
</evidence>
<feature type="domain" description="Pyruvate phosphate dikinase AMP/ATP-binding" evidence="17">
    <location>
        <begin position="70"/>
        <end position="298"/>
    </location>
</feature>
<keyword evidence="10 14" id="KW-0460">Magnesium</keyword>
<evidence type="ECO:0000256" key="2">
    <source>
        <dbReference type="ARBA" id="ARBA00007837"/>
    </source>
</evidence>
<dbReference type="InterPro" id="IPR036637">
    <property type="entry name" value="Phosphohistidine_dom_sf"/>
</dbReference>
<evidence type="ECO:0000256" key="7">
    <source>
        <dbReference type="ARBA" id="ARBA00022741"/>
    </source>
</evidence>
<evidence type="ECO:0000256" key="9">
    <source>
        <dbReference type="ARBA" id="ARBA00022840"/>
    </source>
</evidence>
<dbReference type="Gene3D" id="1.20.80.30">
    <property type="match status" value="1"/>
</dbReference>
<evidence type="ECO:0000256" key="3">
    <source>
        <dbReference type="ARBA" id="ARBA00011994"/>
    </source>
</evidence>
<keyword evidence="8 19" id="KW-0418">Kinase</keyword>
<sequence>MTIDDKYVYRFEEGKAQGDASLFELLGGKGAGLAEMARLGMPVPPGMTLTTEACRSYLDQGFFPEGMEIQVRKGIAWLELKTGRGFGLPENPLLVSVRSGGASSMPGMMDTVLNLGISEEVVEGLARQTGDRRFAYDCLRRFVQMYASVVMDVDDALLEEVLVGHRQARGFEHDSELSWEDLRDISESMRLKVVEQTGRDIPRGPYGQLWGAVEAVFRSWNAPRAKFYRSQHAMTGGWGTAVNIMTMVFGNLGEDSASGVAFSRNPSTGEAQPYGEFMVGTQGEDVVGGRRQPGPLSLAEEEEGGPESMQRLMPGPYEALCECMERLEVNYRDVQDVEFCVERGKFWMLQTRAAKRTGQAAVRIALEMCEEGLIDEKEAILRVDPKLHIERALHRQIAGTPGEALAYGQAASPGAACGEVALSSEQAARRSSEGADVILVRPMTSADDVEGLHAAVGVLTQQGGLTSHAAVVARGIGTPCVCGVQALRIDEEARGFYLAGEFFEEGETITIDGGSGQVFGEALKLKEPQITGNLETFLNLADRYRRLEVRVNADSAAEAEGARKLGAEGVGLCRTEHLILESAEAVRAMRQVLLTNDWDVREKGLEELVTYQRHELAQIMRAMDGLPVMVRLLDPPAHEFLPRTRAGRKSVAEVLGLSEEAVKWRVEALEETNPMLGFRGGRLAMVYPQLYEAQVQAIVEASRQVEDEGVRTGVEIAIPMIADPGEAQHLSAVVHDAVARHLYGMTRDTDVKVGVMVEVPRAAMLAGELALEADFFSFGTNDLTQLMWGMSRDDASRFIDAYREQGVLTEDPFEIIDRGGVGQLMRKAIRQGRLVHPQLTIGVCGEHAGEPTSIRFFEALNLDYLSVSMFRIAGARLAAAQAFIAEGKSARYGEAWRGEQTPMRRQGGGES</sequence>
<evidence type="ECO:0000256" key="12">
    <source>
        <dbReference type="PIRSR" id="PIRSR000853-1"/>
    </source>
</evidence>
<dbReference type="InterPro" id="IPR000121">
    <property type="entry name" value="PEP_util_C"/>
</dbReference>
<dbReference type="Gene3D" id="3.30.470.20">
    <property type="entry name" value="ATP-grasp fold, B domain"/>
    <property type="match status" value="1"/>
</dbReference>
<dbReference type="SUPFAM" id="SSF56059">
    <property type="entry name" value="Glutathione synthetase ATP-binding domain-like"/>
    <property type="match status" value="1"/>
</dbReference>
<dbReference type="Gene3D" id="3.20.20.60">
    <property type="entry name" value="Phosphoenolpyruvate-binding domains"/>
    <property type="match status" value="1"/>
</dbReference>
<evidence type="ECO:0000256" key="14">
    <source>
        <dbReference type="PIRSR" id="PIRSR000853-3"/>
    </source>
</evidence>
<feature type="binding site" evidence="14">
    <location>
        <position position="782"/>
    </location>
    <ligand>
        <name>Mg(2+)</name>
        <dbReference type="ChEBI" id="CHEBI:18420"/>
    </ligand>
</feature>
<feature type="active site" description="Tele-phosphohistidine intermediate" evidence="12">
    <location>
        <position position="468"/>
    </location>
</feature>
<organism evidence="19 20">
    <name type="scientific">Lujinxingia litoralis</name>
    <dbReference type="NCBI Taxonomy" id="2211119"/>
    <lineage>
        <taxon>Bacteria</taxon>
        <taxon>Deltaproteobacteria</taxon>
        <taxon>Bradymonadales</taxon>
        <taxon>Lujinxingiaceae</taxon>
        <taxon>Lujinxingia</taxon>
    </lineage>
</organism>
<dbReference type="OrthoDB" id="9765468at2"/>
<dbReference type="PIRSF" id="PIRSF000853">
    <property type="entry name" value="PPDK"/>
    <property type="match status" value="1"/>
</dbReference>
<name>A0A328C327_9DELT</name>
<evidence type="ECO:0000256" key="6">
    <source>
        <dbReference type="ARBA" id="ARBA00022723"/>
    </source>
</evidence>
<feature type="domain" description="Pyruvate phosphate dikinase AMP/ATP-binding" evidence="17">
    <location>
        <begin position="317"/>
        <end position="370"/>
    </location>
</feature>
<feature type="domain" description="PEP-utilising enzyme C-terminal" evidence="18">
    <location>
        <begin position="533"/>
        <end position="882"/>
    </location>
</feature>
<feature type="binding site" evidence="13">
    <location>
        <position position="758"/>
    </location>
    <ligand>
        <name>substrate</name>
    </ligand>
</feature>
<dbReference type="Gene3D" id="1.10.189.10">
    <property type="entry name" value="Pyruvate Phosphate Dikinase, domain 2"/>
    <property type="match status" value="1"/>
</dbReference>
<dbReference type="AlphaFoldDB" id="A0A328C327"/>
<evidence type="ECO:0000256" key="5">
    <source>
        <dbReference type="ARBA" id="ARBA00022679"/>
    </source>
</evidence>
<dbReference type="InterPro" id="IPR018274">
    <property type="entry name" value="PEP_util_AS"/>
</dbReference>
<dbReference type="GO" id="GO:0016301">
    <property type="term" value="F:kinase activity"/>
    <property type="evidence" value="ECO:0007669"/>
    <property type="project" value="UniProtKB-UniRule"/>
</dbReference>
<dbReference type="GO" id="GO:0046872">
    <property type="term" value="F:metal ion binding"/>
    <property type="evidence" value="ECO:0007669"/>
    <property type="project" value="UniProtKB-UniRule"/>
</dbReference>
<dbReference type="InterPro" id="IPR010121">
    <property type="entry name" value="Pyruvate_phosphate_dikinase"/>
</dbReference>
<keyword evidence="20" id="KW-1185">Reference proteome</keyword>
<evidence type="ECO:0000259" key="17">
    <source>
        <dbReference type="Pfam" id="PF01326"/>
    </source>
</evidence>
<comment type="similarity">
    <text evidence="2 11">Belongs to the PEP-utilizing enzyme family.</text>
</comment>
<dbReference type="SUPFAM" id="SSF52009">
    <property type="entry name" value="Phosphohistidine domain"/>
    <property type="match status" value="1"/>
</dbReference>
<dbReference type="Pfam" id="PF02896">
    <property type="entry name" value="PEP-utilizers_C"/>
    <property type="match status" value="1"/>
</dbReference>
<feature type="domain" description="Pyruvate phosphate dikinase AMP/ATP-binding" evidence="17">
    <location>
        <begin position="24"/>
        <end position="61"/>
    </location>
</feature>
<proteinExistence type="inferred from homology"/>
<protein>
    <recommendedName>
        <fullName evidence="4 11">Pyruvate, phosphate dikinase</fullName>
        <ecNumber evidence="3 11">2.7.9.1</ecNumber>
    </recommendedName>
</protein>
<dbReference type="InterPro" id="IPR015813">
    <property type="entry name" value="Pyrv/PenolPyrv_kinase-like_dom"/>
</dbReference>
<evidence type="ECO:0000313" key="19">
    <source>
        <dbReference type="EMBL" id="RAL20315.1"/>
    </source>
</evidence>
<evidence type="ECO:0000259" key="16">
    <source>
        <dbReference type="Pfam" id="PF00391"/>
    </source>
</evidence>
<evidence type="ECO:0000256" key="13">
    <source>
        <dbReference type="PIRSR" id="PIRSR000853-2"/>
    </source>
</evidence>
<dbReference type="InterPro" id="IPR002192">
    <property type="entry name" value="PPDK_AMP/ATP-bd"/>
</dbReference>
<dbReference type="InterPro" id="IPR013815">
    <property type="entry name" value="ATP_grasp_subdomain_1"/>
</dbReference>
<feature type="binding site" evidence="13">
    <location>
        <position position="781"/>
    </location>
    <ligand>
        <name>substrate</name>
    </ligand>
</feature>
<evidence type="ECO:0000256" key="11">
    <source>
        <dbReference type="PIRNR" id="PIRNR000853"/>
    </source>
</evidence>
<feature type="binding site" evidence="13">
    <location>
        <position position="631"/>
    </location>
    <ligand>
        <name>substrate</name>
    </ligand>
</feature>
<dbReference type="GO" id="GO:0050242">
    <property type="term" value="F:pyruvate, phosphate dikinase activity"/>
    <property type="evidence" value="ECO:0007669"/>
    <property type="project" value="UniProtKB-UniRule"/>
</dbReference>
<dbReference type="NCBIfam" id="NF004531">
    <property type="entry name" value="PRK05878.1"/>
    <property type="match status" value="1"/>
</dbReference>
<dbReference type="InterPro" id="IPR008279">
    <property type="entry name" value="PEP-util_enz_mobile_dom"/>
</dbReference>
<keyword evidence="5" id="KW-0808">Transferase</keyword>
<dbReference type="Proteomes" id="UP000249169">
    <property type="component" value="Unassembled WGS sequence"/>
</dbReference>
<dbReference type="SUPFAM" id="SSF51621">
    <property type="entry name" value="Phosphoenolpyruvate/pyruvate domain"/>
    <property type="match status" value="1"/>
</dbReference>
<dbReference type="NCBIfam" id="TIGR01828">
    <property type="entry name" value="pyru_phos_dikin"/>
    <property type="match status" value="1"/>
</dbReference>
<dbReference type="EMBL" id="QHKO01000011">
    <property type="protein sequence ID" value="RAL20315.1"/>
    <property type="molecule type" value="Genomic_DNA"/>
</dbReference>
<comment type="cofactor">
    <cofactor evidence="1 11 14">
        <name>Mg(2+)</name>
        <dbReference type="ChEBI" id="CHEBI:18420"/>
    </cofactor>
</comment>
<dbReference type="PANTHER" id="PTHR22931">
    <property type="entry name" value="PHOSPHOENOLPYRUVATE DIKINASE-RELATED"/>
    <property type="match status" value="1"/>
</dbReference>
<dbReference type="Gene3D" id="3.30.1490.20">
    <property type="entry name" value="ATP-grasp fold, A domain"/>
    <property type="match status" value="1"/>
</dbReference>
<feature type="binding site" evidence="13">
    <location>
        <position position="780"/>
    </location>
    <ligand>
        <name>substrate</name>
    </ligand>
</feature>
<feature type="binding site" evidence="13">
    <location>
        <position position="782"/>
    </location>
    <ligand>
        <name>substrate</name>
    </ligand>
</feature>
<keyword evidence="19" id="KW-0670">Pyruvate</keyword>
<accession>A0A328C327</accession>
<dbReference type="PANTHER" id="PTHR22931:SF9">
    <property type="entry name" value="PYRUVATE, PHOSPHATE DIKINASE 1, CHLOROPLASTIC"/>
    <property type="match status" value="1"/>
</dbReference>
<evidence type="ECO:0000256" key="15">
    <source>
        <dbReference type="SAM" id="MobiDB-lite"/>
    </source>
</evidence>
<dbReference type="Pfam" id="PF00391">
    <property type="entry name" value="PEP-utilizers"/>
    <property type="match status" value="1"/>
</dbReference>
<keyword evidence="7" id="KW-0547">Nucleotide-binding</keyword>
<keyword evidence="6 14" id="KW-0479">Metal-binding</keyword>
<dbReference type="Gene3D" id="3.50.30.10">
    <property type="entry name" value="Phosphohistidine domain"/>
    <property type="match status" value="1"/>
</dbReference>
<evidence type="ECO:0000256" key="1">
    <source>
        <dbReference type="ARBA" id="ARBA00001946"/>
    </source>
</evidence>
<dbReference type="RefSeq" id="WP_111731131.1">
    <property type="nucleotide sequence ID" value="NZ_QHKO01000011.1"/>
</dbReference>
<evidence type="ECO:0000256" key="10">
    <source>
        <dbReference type="ARBA" id="ARBA00022842"/>
    </source>
</evidence>
<dbReference type="PROSITE" id="PS00370">
    <property type="entry name" value="PEP_ENZYMES_PHOS_SITE"/>
    <property type="match status" value="1"/>
</dbReference>